<accession>A0ABV4DVT4</accession>
<dbReference type="InterPro" id="IPR038559">
    <property type="entry name" value="XkdN-like_sf"/>
</dbReference>
<dbReference type="Proteomes" id="UP001565220">
    <property type="component" value="Unassembled WGS sequence"/>
</dbReference>
<gene>
    <name evidence="1" type="ORF">AB8S09_06755</name>
</gene>
<evidence type="ECO:0000313" key="2">
    <source>
        <dbReference type="Proteomes" id="UP001565220"/>
    </source>
</evidence>
<evidence type="ECO:0008006" key="3">
    <source>
        <dbReference type="Google" id="ProtNLM"/>
    </source>
</evidence>
<dbReference type="RefSeq" id="WP_369868741.1">
    <property type="nucleotide sequence ID" value="NZ_JBGFFE010000007.1"/>
</dbReference>
<evidence type="ECO:0000313" key="1">
    <source>
        <dbReference type="EMBL" id="MEY8763339.1"/>
    </source>
</evidence>
<organism evidence="1 2">
    <name type="scientific">Clostridium lapidicellarium</name>
    <dbReference type="NCBI Taxonomy" id="3240931"/>
    <lineage>
        <taxon>Bacteria</taxon>
        <taxon>Bacillati</taxon>
        <taxon>Bacillota</taxon>
        <taxon>Clostridia</taxon>
        <taxon>Eubacteriales</taxon>
        <taxon>Clostridiaceae</taxon>
        <taxon>Clostridium</taxon>
    </lineage>
</organism>
<name>A0ABV4DVT4_9CLOT</name>
<dbReference type="Pfam" id="PF08890">
    <property type="entry name" value="Phage_TAC_5"/>
    <property type="match status" value="1"/>
</dbReference>
<sequence length="135" mass="15195">MADNSSTKKLGFADMIKAKINKDKEKEKTVDIEIKSLGGLVTFVAPPVKLMKKTLDAAGKNDEEKAAQAQNYLIYSCCPEVKNHYKELMKAYEVKIPSDLVDALFNAQEQQEIMKNLMEMSGFDIKAMQEQIKNS</sequence>
<dbReference type="InterPro" id="IPR014986">
    <property type="entry name" value="XkdN-like"/>
</dbReference>
<proteinExistence type="predicted"/>
<comment type="caution">
    <text evidence="1">The sequence shown here is derived from an EMBL/GenBank/DDBJ whole genome shotgun (WGS) entry which is preliminary data.</text>
</comment>
<keyword evidence="2" id="KW-1185">Reference proteome</keyword>
<reference evidence="1 2" key="1">
    <citation type="submission" date="2024-08" db="EMBL/GenBank/DDBJ databases">
        <title>Clostridium lapicellarii sp. nov., and Clostridium renhuaiense sp. nov., two species isolated from the mud in a fermentation cellar used for producing sauce-flavour Chinese liquors.</title>
        <authorList>
            <person name="Yang F."/>
            <person name="Wang H."/>
            <person name="Chen L.Q."/>
            <person name="Zhou N."/>
            <person name="Lu J.J."/>
            <person name="Pu X.X."/>
            <person name="Wan B."/>
            <person name="Wang L."/>
            <person name="Liu S.J."/>
        </authorList>
    </citation>
    <scope>NUCLEOTIDE SEQUENCE [LARGE SCALE GENOMIC DNA]</scope>
    <source>
        <strain evidence="1 2">MT-113</strain>
    </source>
</reference>
<protein>
    <recommendedName>
        <fullName evidence="3">XkdN-like protein</fullName>
    </recommendedName>
</protein>
<dbReference type="Gene3D" id="3.30.2220.30">
    <property type="match status" value="1"/>
</dbReference>
<dbReference type="EMBL" id="JBGFFE010000007">
    <property type="protein sequence ID" value="MEY8763339.1"/>
    <property type="molecule type" value="Genomic_DNA"/>
</dbReference>